<protein>
    <recommendedName>
        <fullName evidence="1">DUF6316 domain-containing protein</fullName>
    </recommendedName>
</protein>
<evidence type="ECO:0000313" key="2">
    <source>
        <dbReference type="EMBL" id="MBA1379290.1"/>
    </source>
</evidence>
<evidence type="ECO:0000313" key="3">
    <source>
        <dbReference type="Proteomes" id="UP000572407"/>
    </source>
</evidence>
<proteinExistence type="predicted"/>
<dbReference type="EMBL" id="VDLV01000026">
    <property type="protein sequence ID" value="MBA1379290.1"/>
    <property type="molecule type" value="Genomic_DNA"/>
</dbReference>
<dbReference type="AlphaFoldDB" id="A0A7V8RNR9"/>
<dbReference type="Pfam" id="PF19837">
    <property type="entry name" value="DUF6316"/>
    <property type="match status" value="1"/>
</dbReference>
<sequence length="92" mass="10307">MPGTRAHDTDAPKTIFRSDRICRVNGEFYFNTREGTQEGPFETREAAEQEIVAYIQRMMLLAKPPTERFEAPVARELAPAGPHGGPLTVHPQ</sequence>
<reference evidence="2 3" key="1">
    <citation type="submission" date="2019-06" db="EMBL/GenBank/DDBJ databases">
        <title>Analysis of the biodiversity of Brassica napus bacterial endophytes for the selection of potential efficient biofertilizers for rapeseed crops.</title>
        <authorList>
            <person name="Jimenez-Gomez A."/>
            <person name="Saati-Santamaria Z."/>
            <person name="Menendez E."/>
            <person name="Rivas R."/>
            <person name="Mateos P.F."/>
            <person name="Velazquez E."/>
            <person name="Garcia-Fraile P."/>
        </authorList>
    </citation>
    <scope>NUCLEOTIDE SEQUENCE [LARGE SCALE GENOMIC DNA]</scope>
    <source>
        <strain evidence="2 3">CDVBN10</strain>
    </source>
</reference>
<organism evidence="2 3">
    <name type="scientific">Pseudomonas brassicacearum subsp. neoaurantiaca</name>
    <dbReference type="NCBI Taxonomy" id="494916"/>
    <lineage>
        <taxon>Bacteria</taxon>
        <taxon>Pseudomonadati</taxon>
        <taxon>Pseudomonadota</taxon>
        <taxon>Gammaproteobacteria</taxon>
        <taxon>Pseudomonadales</taxon>
        <taxon>Pseudomonadaceae</taxon>
        <taxon>Pseudomonas</taxon>
    </lineage>
</organism>
<gene>
    <name evidence="2" type="ORF">FHK92_16000</name>
</gene>
<accession>A0A7V8RNR9</accession>
<feature type="domain" description="DUF6316" evidence="1">
    <location>
        <begin position="6"/>
        <end position="59"/>
    </location>
</feature>
<dbReference type="InterPro" id="IPR045630">
    <property type="entry name" value="DUF6316"/>
</dbReference>
<dbReference type="Proteomes" id="UP000572407">
    <property type="component" value="Unassembled WGS sequence"/>
</dbReference>
<evidence type="ECO:0000259" key="1">
    <source>
        <dbReference type="Pfam" id="PF19837"/>
    </source>
</evidence>
<comment type="caution">
    <text evidence="2">The sequence shown here is derived from an EMBL/GenBank/DDBJ whole genome shotgun (WGS) entry which is preliminary data.</text>
</comment>
<name>A0A7V8RNR9_9PSED</name>